<feature type="transmembrane region" description="Helical" evidence="2">
    <location>
        <begin position="64"/>
        <end position="84"/>
    </location>
</feature>
<organism evidence="3 4">
    <name type="scientific">Kocuria soli</name>
    <dbReference type="NCBI Taxonomy" id="2485125"/>
    <lineage>
        <taxon>Bacteria</taxon>
        <taxon>Bacillati</taxon>
        <taxon>Actinomycetota</taxon>
        <taxon>Actinomycetes</taxon>
        <taxon>Micrococcales</taxon>
        <taxon>Micrococcaceae</taxon>
        <taxon>Kocuria</taxon>
    </lineage>
</organism>
<feature type="transmembrane region" description="Helical" evidence="2">
    <location>
        <begin position="36"/>
        <end position="58"/>
    </location>
</feature>
<feature type="transmembrane region" description="Helical" evidence="2">
    <location>
        <begin position="119"/>
        <end position="140"/>
    </location>
</feature>
<gene>
    <name evidence="3" type="ORF">EDL96_03285</name>
</gene>
<keyword evidence="4" id="KW-1185">Reference proteome</keyword>
<evidence type="ECO:0000313" key="4">
    <source>
        <dbReference type="Proteomes" id="UP000270616"/>
    </source>
</evidence>
<dbReference type="Proteomes" id="UP000270616">
    <property type="component" value="Unassembled WGS sequence"/>
</dbReference>
<dbReference type="AlphaFoldDB" id="A0A3N3ZS62"/>
<accession>A0A3N3ZS62</accession>
<proteinExistence type="predicted"/>
<protein>
    <submittedName>
        <fullName evidence="3">Uncharacterized protein</fullName>
    </submittedName>
</protein>
<feature type="transmembrane region" description="Helical" evidence="2">
    <location>
        <begin position="12"/>
        <end position="29"/>
    </location>
</feature>
<feature type="region of interest" description="Disordered" evidence="1">
    <location>
        <begin position="270"/>
        <end position="289"/>
    </location>
</feature>
<sequence>MLRTVRAMDLLFVKVALAPLIILIATLIARRLGPRAGGFFIGLPTTALPFMPTMYLMLGLESAVVTATGAITGQLTCALFCIAYPRTGPRLGALSSMVAALAVAAVLGLATVALGAPMVVAGLALVVILAGLLTWPAVTGELTPARNRRWDLPLRMGMACVTVVTVSSLQPYLGTALAGAVASLPTILMVMCPAVHHAEGVGNAVELTRGTLTSIPATVVYLVSFVLLAPHVGMWWALAVSLVAIPITTVAVSRGPVLLREVVRFRRPLTTSGTSEPERSRPGPVLTQR</sequence>
<evidence type="ECO:0000256" key="1">
    <source>
        <dbReference type="SAM" id="MobiDB-lite"/>
    </source>
</evidence>
<comment type="caution">
    <text evidence="3">The sequence shown here is derived from an EMBL/GenBank/DDBJ whole genome shotgun (WGS) entry which is preliminary data.</text>
</comment>
<feature type="transmembrane region" description="Helical" evidence="2">
    <location>
        <begin position="235"/>
        <end position="259"/>
    </location>
</feature>
<name>A0A3N3ZS62_9MICC</name>
<evidence type="ECO:0000313" key="3">
    <source>
        <dbReference type="EMBL" id="ROZ64297.1"/>
    </source>
</evidence>
<keyword evidence="2" id="KW-0812">Transmembrane</keyword>
<keyword evidence="2" id="KW-0472">Membrane</keyword>
<dbReference type="EMBL" id="RKMF01000003">
    <property type="protein sequence ID" value="ROZ64297.1"/>
    <property type="molecule type" value="Genomic_DNA"/>
</dbReference>
<reference evidence="3 4" key="1">
    <citation type="submission" date="2018-10" db="EMBL/GenBank/DDBJ databases">
        <title>Kocuria sp. M5W7-7, whole genome shotgun sequence.</title>
        <authorList>
            <person name="Tuo L."/>
        </authorList>
    </citation>
    <scope>NUCLEOTIDE SEQUENCE [LARGE SCALE GENOMIC DNA]</scope>
    <source>
        <strain evidence="3 4">M5W7-7</strain>
    </source>
</reference>
<keyword evidence="2" id="KW-1133">Transmembrane helix</keyword>
<feature type="transmembrane region" description="Helical" evidence="2">
    <location>
        <begin position="91"/>
        <end position="113"/>
    </location>
</feature>
<evidence type="ECO:0000256" key="2">
    <source>
        <dbReference type="SAM" id="Phobius"/>
    </source>
</evidence>